<name>A0A3P3W4Z8_9FLAO</name>
<sequence>MKALVEIKTDQKIEDISIENAGTEKYNATVNEILKCKNFEVVDVQVFEGHPEFEKEYASMEVAEETYISTLIDLEPNEIENFLSYKNEILAKAMKSISNRNLDILAASEHGNEAYVYFNEP</sequence>
<reference evidence="1 2" key="1">
    <citation type="submission" date="2018-11" db="EMBL/GenBank/DDBJ databases">
        <title>Flavobacterium sp. nov., YIM 102600 draft genome.</title>
        <authorList>
            <person name="Li G."/>
            <person name="Jiang Y."/>
        </authorList>
    </citation>
    <scope>NUCLEOTIDE SEQUENCE [LARGE SCALE GENOMIC DNA]</scope>
    <source>
        <strain evidence="1 2">YIM 102600</strain>
    </source>
</reference>
<dbReference type="Proteomes" id="UP000271937">
    <property type="component" value="Unassembled WGS sequence"/>
</dbReference>
<keyword evidence="2" id="KW-1185">Reference proteome</keyword>
<dbReference type="EMBL" id="RQVR01000016">
    <property type="protein sequence ID" value="RRJ89507.1"/>
    <property type="molecule type" value="Genomic_DNA"/>
</dbReference>
<organism evidence="1 2">
    <name type="scientific">Flavobacterium macacae</name>
    <dbReference type="NCBI Taxonomy" id="2488993"/>
    <lineage>
        <taxon>Bacteria</taxon>
        <taxon>Pseudomonadati</taxon>
        <taxon>Bacteroidota</taxon>
        <taxon>Flavobacteriia</taxon>
        <taxon>Flavobacteriales</taxon>
        <taxon>Flavobacteriaceae</taxon>
        <taxon>Flavobacterium</taxon>
    </lineage>
</organism>
<proteinExistence type="predicted"/>
<gene>
    <name evidence="1" type="ORF">EG849_12920</name>
</gene>
<evidence type="ECO:0000313" key="2">
    <source>
        <dbReference type="Proteomes" id="UP000271937"/>
    </source>
</evidence>
<protein>
    <submittedName>
        <fullName evidence="1">Uncharacterized protein</fullName>
    </submittedName>
</protein>
<evidence type="ECO:0000313" key="1">
    <source>
        <dbReference type="EMBL" id="RRJ89507.1"/>
    </source>
</evidence>
<dbReference type="RefSeq" id="WP_125013512.1">
    <property type="nucleotide sequence ID" value="NZ_RQVR01000016.1"/>
</dbReference>
<dbReference type="AlphaFoldDB" id="A0A3P3W4Z8"/>
<accession>A0A3P3W4Z8</accession>
<comment type="caution">
    <text evidence="1">The sequence shown here is derived from an EMBL/GenBank/DDBJ whole genome shotgun (WGS) entry which is preliminary data.</text>
</comment>